<dbReference type="OrthoDB" id="338531at2759"/>
<keyword evidence="5 6" id="KW-0472">Membrane</keyword>
<feature type="transmembrane region" description="Helical" evidence="6">
    <location>
        <begin position="111"/>
        <end position="131"/>
    </location>
</feature>
<feature type="transmembrane region" description="Helical" evidence="6">
    <location>
        <begin position="171"/>
        <end position="193"/>
    </location>
</feature>
<evidence type="ECO:0000313" key="8">
    <source>
        <dbReference type="EMBL" id="CAG8423692.1"/>
    </source>
</evidence>
<keyword evidence="4 6" id="KW-1133">Transmembrane helix</keyword>
<evidence type="ECO:0000256" key="6">
    <source>
        <dbReference type="SAM" id="Phobius"/>
    </source>
</evidence>
<evidence type="ECO:0000256" key="1">
    <source>
        <dbReference type="ARBA" id="ARBA00004141"/>
    </source>
</evidence>
<evidence type="ECO:0000313" key="9">
    <source>
        <dbReference type="Proteomes" id="UP001152592"/>
    </source>
</evidence>
<keyword evidence="3 6" id="KW-0812">Transmembrane</keyword>
<feature type="transmembrane region" description="Helical" evidence="6">
    <location>
        <begin position="374"/>
        <end position="394"/>
    </location>
</feature>
<evidence type="ECO:0000259" key="7">
    <source>
        <dbReference type="PROSITE" id="PS50850"/>
    </source>
</evidence>
<evidence type="ECO:0000256" key="4">
    <source>
        <dbReference type="ARBA" id="ARBA00022989"/>
    </source>
</evidence>
<gene>
    <name evidence="8" type="ORF">PSALAMII_LOCUS10019</name>
</gene>
<dbReference type="GO" id="GO:0022857">
    <property type="term" value="F:transmembrane transporter activity"/>
    <property type="evidence" value="ECO:0007669"/>
    <property type="project" value="InterPro"/>
</dbReference>
<accession>A0A9W4NW68</accession>
<feature type="transmembrane region" description="Helical" evidence="6">
    <location>
        <begin position="137"/>
        <end position="159"/>
    </location>
</feature>
<dbReference type="PANTHER" id="PTHR43791">
    <property type="entry name" value="PERMEASE-RELATED"/>
    <property type="match status" value="1"/>
</dbReference>
<feature type="transmembrane region" description="Helical" evidence="6">
    <location>
        <begin position="315"/>
        <end position="336"/>
    </location>
</feature>
<feature type="transmembrane region" description="Helical" evidence="6">
    <location>
        <begin position="406"/>
        <end position="425"/>
    </location>
</feature>
<proteinExistence type="predicted"/>
<reference evidence="8" key="1">
    <citation type="submission" date="2021-07" db="EMBL/GenBank/DDBJ databases">
        <authorList>
            <person name="Branca A.L. A."/>
        </authorList>
    </citation>
    <scope>NUCLEOTIDE SEQUENCE</scope>
</reference>
<dbReference type="Pfam" id="PF07690">
    <property type="entry name" value="MFS_1"/>
    <property type="match status" value="1"/>
</dbReference>
<sequence>MDYLNKEQAKAGISSDQIEHATIHSHVLISPQEEKALVRKIDLSLLPMIWIMYLLSYMDRTNIGNAKISGMATDLNLTSNQYSTALVVFFVGYVVFEVPSNLVLTRTRPSIFLPAIMMTWGALTCVMGVIQDYSHLLALRIIIGCVEAGFAPGVLLVLSSWYKRTEQSRRFGVYISAAILSGAFGGLLAAVIVKNLEGAHGIRGWRWLFIVEGAATIGVALIALFILPDFPANSKRLSQRERNVAVARLASENVTALTENSQRMTHWQAIVRSIRDWRTWIFVVGYMVIVGSSTLSYFYPTLVKGLFGDASNEKINFLTIPIYGVAFICTGITAFYSDQVPDWRGLIIAAWLLFSLACSIAVCVVYDYTARYVLLVLMAAGLWATNGGTLAYASSAFAGASPEARGVSLAIVNALGNLAQIYGSVSLPLINSKASEAHQDPQYLFPDEDGPSYTMGFTVISAMLALGVVVFVFLHVWFQRQSRSRATEPGEMHNRNE</sequence>
<dbReference type="InterPro" id="IPR011701">
    <property type="entry name" value="MFS"/>
</dbReference>
<feature type="transmembrane region" description="Helical" evidence="6">
    <location>
        <begin position="82"/>
        <end position="104"/>
    </location>
</feature>
<comment type="caution">
    <text evidence="8">The sequence shown here is derived from an EMBL/GenBank/DDBJ whole genome shotgun (WGS) entry which is preliminary data.</text>
</comment>
<evidence type="ECO:0000256" key="2">
    <source>
        <dbReference type="ARBA" id="ARBA00022448"/>
    </source>
</evidence>
<dbReference type="InterPro" id="IPR020846">
    <property type="entry name" value="MFS_dom"/>
</dbReference>
<dbReference type="Proteomes" id="UP001152592">
    <property type="component" value="Unassembled WGS sequence"/>
</dbReference>
<feature type="domain" description="Major facilitator superfamily (MFS) profile" evidence="7">
    <location>
        <begin position="45"/>
        <end position="479"/>
    </location>
</feature>
<protein>
    <recommendedName>
        <fullName evidence="7">Major facilitator superfamily (MFS) profile domain-containing protein</fullName>
    </recommendedName>
</protein>
<feature type="transmembrane region" description="Helical" evidence="6">
    <location>
        <begin position="41"/>
        <end position="58"/>
    </location>
</feature>
<dbReference type="AlphaFoldDB" id="A0A9W4NW68"/>
<dbReference type="GO" id="GO:0016020">
    <property type="term" value="C:membrane"/>
    <property type="evidence" value="ECO:0007669"/>
    <property type="project" value="UniProtKB-SubCell"/>
</dbReference>
<dbReference type="SUPFAM" id="SSF103473">
    <property type="entry name" value="MFS general substrate transporter"/>
    <property type="match status" value="1"/>
</dbReference>
<dbReference type="InterPro" id="IPR036259">
    <property type="entry name" value="MFS_trans_sf"/>
</dbReference>
<feature type="transmembrane region" description="Helical" evidence="6">
    <location>
        <begin position="453"/>
        <end position="478"/>
    </location>
</feature>
<dbReference type="PANTHER" id="PTHR43791:SF38">
    <property type="entry name" value="MAJOR FACILITATOR SUPERFAMILY (MFS) PROFILE DOMAIN-CONTAINING PROTEIN"/>
    <property type="match status" value="1"/>
</dbReference>
<comment type="subcellular location">
    <subcellularLocation>
        <location evidence="1">Membrane</location>
        <topology evidence="1">Multi-pass membrane protein</topology>
    </subcellularLocation>
</comment>
<evidence type="ECO:0000256" key="3">
    <source>
        <dbReference type="ARBA" id="ARBA00022692"/>
    </source>
</evidence>
<keyword evidence="2" id="KW-0813">Transport</keyword>
<dbReference type="Gene3D" id="1.20.1250.20">
    <property type="entry name" value="MFS general substrate transporter like domains"/>
    <property type="match status" value="2"/>
</dbReference>
<evidence type="ECO:0000256" key="5">
    <source>
        <dbReference type="ARBA" id="ARBA00023136"/>
    </source>
</evidence>
<feature type="transmembrane region" description="Helical" evidence="6">
    <location>
        <begin position="280"/>
        <end position="299"/>
    </location>
</feature>
<organism evidence="8 9">
    <name type="scientific">Penicillium salamii</name>
    <dbReference type="NCBI Taxonomy" id="1612424"/>
    <lineage>
        <taxon>Eukaryota</taxon>
        <taxon>Fungi</taxon>
        <taxon>Dikarya</taxon>
        <taxon>Ascomycota</taxon>
        <taxon>Pezizomycotina</taxon>
        <taxon>Eurotiomycetes</taxon>
        <taxon>Eurotiomycetidae</taxon>
        <taxon>Eurotiales</taxon>
        <taxon>Aspergillaceae</taxon>
        <taxon>Penicillium</taxon>
    </lineage>
</organism>
<feature type="transmembrane region" description="Helical" evidence="6">
    <location>
        <begin position="205"/>
        <end position="227"/>
    </location>
</feature>
<dbReference type="EMBL" id="CAJVPD010000285">
    <property type="protein sequence ID" value="CAG8423692.1"/>
    <property type="molecule type" value="Genomic_DNA"/>
</dbReference>
<feature type="transmembrane region" description="Helical" evidence="6">
    <location>
        <begin position="348"/>
        <end position="368"/>
    </location>
</feature>
<dbReference type="PROSITE" id="PS50850">
    <property type="entry name" value="MFS"/>
    <property type="match status" value="1"/>
</dbReference>
<dbReference type="FunFam" id="1.20.1250.20:FF:000057">
    <property type="entry name" value="MFS general substrate transporter"/>
    <property type="match status" value="1"/>
</dbReference>
<name>A0A9W4NW68_9EURO</name>